<evidence type="ECO:0000313" key="1">
    <source>
        <dbReference type="EMBL" id="SHE24003.1"/>
    </source>
</evidence>
<name>A0A1M4RVJ1_9ACTO</name>
<keyword evidence="1" id="KW-0808">Transferase</keyword>
<dbReference type="Gene3D" id="3.40.50.2000">
    <property type="entry name" value="Glycogen Phosphorylase B"/>
    <property type="match status" value="1"/>
</dbReference>
<dbReference type="EMBL" id="FQTT01000001">
    <property type="protein sequence ID" value="SHE24003.1"/>
    <property type="molecule type" value="Genomic_DNA"/>
</dbReference>
<dbReference type="STRING" id="1892869.ACGLYG10_0201"/>
<dbReference type="CDD" id="cd03801">
    <property type="entry name" value="GT4_PimA-like"/>
    <property type="match status" value="1"/>
</dbReference>
<dbReference type="Proteomes" id="UP000184291">
    <property type="component" value="Unassembled WGS sequence"/>
</dbReference>
<dbReference type="Pfam" id="PF13692">
    <property type="entry name" value="Glyco_trans_1_4"/>
    <property type="match status" value="1"/>
</dbReference>
<gene>
    <name evidence="1" type="ORF">ACGLYG10_0201</name>
</gene>
<dbReference type="PANTHER" id="PTHR12526:SF635">
    <property type="entry name" value="GLYCOSYL TRANSFERASE GROUP 1"/>
    <property type="match status" value="1"/>
</dbReference>
<dbReference type="SUPFAM" id="SSF53756">
    <property type="entry name" value="UDP-Glycosyltransferase/glycogen phosphorylase"/>
    <property type="match status" value="1"/>
</dbReference>
<proteinExistence type="predicted"/>
<dbReference type="PANTHER" id="PTHR12526">
    <property type="entry name" value="GLYCOSYLTRANSFERASE"/>
    <property type="match status" value="1"/>
</dbReference>
<dbReference type="AlphaFoldDB" id="A0A1M4RVJ1"/>
<keyword evidence="2" id="KW-1185">Reference proteome</keyword>
<accession>A0A1M4RVJ1</accession>
<reference evidence="2" key="1">
    <citation type="submission" date="2016-09" db="EMBL/GenBank/DDBJ databases">
        <authorList>
            <person name="Strepis N."/>
        </authorList>
    </citation>
    <scope>NUCLEOTIDE SEQUENCE [LARGE SCALE GENOMIC DNA]</scope>
</reference>
<dbReference type="RefSeq" id="WP_073327178.1">
    <property type="nucleotide sequence ID" value="NZ_FQTT01000001.1"/>
</dbReference>
<protein>
    <submittedName>
        <fullName evidence="1">Glycosyl transferases group 1</fullName>
    </submittedName>
</protein>
<evidence type="ECO:0000313" key="2">
    <source>
        <dbReference type="Proteomes" id="UP000184291"/>
    </source>
</evidence>
<sequence length="468" mass="51261">MNTIATPARTSLPRVLVVTLDALTQRMAGPAIRAWEISSHLAERGHRVRLVTFGKCERSDVRFGTAQVSVESFRAEVEGADVVIIQGFVAATFPWLKDVPQCLVVDLYDPFQLESLEVEKYKPLPERHAALANALRELSAQSVRGDYFICASEKQRDLWIGHLALAGRVNPETYDADPSLRSLLGVVPFGTSDSPAIQSRHAIKGVIPGIGEDDPVILWGGGVYNWFDPLTTIRAVVRVRDTIPNVRLFFLGMKHPNPDVPEMTMAVRTRALADELALTGTTVFFHEDWVVYEDRVNYLKDADVGISTHFDHVETSFSFRTRILDYLWAGLPIACTAGDSFGDLVAAEDLGVVVSECDDAALAAGILDILNDAGRAQRIRDNVARVAERYTWSRSLTPLLDYCAAPRRAADAARLTTGGGYPGESGLPVMTKAGIALRSAVRVMRTSGVSGVISKTKMRLARSGRRGR</sequence>
<dbReference type="GO" id="GO:0016757">
    <property type="term" value="F:glycosyltransferase activity"/>
    <property type="evidence" value="ECO:0007669"/>
    <property type="project" value="TreeGrafter"/>
</dbReference>
<organism evidence="1 2">
    <name type="scientific">Actinomyces glycerinitolerans</name>
    <dbReference type="NCBI Taxonomy" id="1892869"/>
    <lineage>
        <taxon>Bacteria</taxon>
        <taxon>Bacillati</taxon>
        <taxon>Actinomycetota</taxon>
        <taxon>Actinomycetes</taxon>
        <taxon>Actinomycetales</taxon>
        <taxon>Actinomycetaceae</taxon>
        <taxon>Actinomyces</taxon>
    </lineage>
</organism>